<proteinExistence type="predicted"/>
<evidence type="ECO:0000313" key="2">
    <source>
        <dbReference type="EMBL" id="KAA1083539.1"/>
    </source>
</evidence>
<dbReference type="EMBL" id="VDEP01000438">
    <property type="protein sequence ID" value="KAA1083539.1"/>
    <property type="molecule type" value="Genomic_DNA"/>
</dbReference>
<gene>
    <name evidence="3" type="ORF">PGT21_005147</name>
    <name evidence="2" type="ORF">PGTUg99_035802</name>
</gene>
<reference evidence="4 5" key="1">
    <citation type="submission" date="2019-05" db="EMBL/GenBank/DDBJ databases">
        <title>Emergence of the Ug99 lineage of the wheat stem rust pathogen through somatic hybridization.</title>
        <authorList>
            <person name="Li F."/>
            <person name="Upadhyaya N.M."/>
            <person name="Sperschneider J."/>
            <person name="Matny O."/>
            <person name="Nguyen-Phuc H."/>
            <person name="Mago R."/>
            <person name="Raley C."/>
            <person name="Miller M.E."/>
            <person name="Silverstein K.A.T."/>
            <person name="Henningsen E."/>
            <person name="Hirsch C.D."/>
            <person name="Visser B."/>
            <person name="Pretorius Z.A."/>
            <person name="Steffenson B.J."/>
            <person name="Schwessinger B."/>
            <person name="Dodds P.N."/>
            <person name="Figueroa M."/>
        </authorList>
    </citation>
    <scope>NUCLEOTIDE SEQUENCE [LARGE SCALE GENOMIC DNA]</scope>
    <source>
        <strain evidence="3">21-0</strain>
        <strain evidence="2 5">Ug99</strain>
    </source>
</reference>
<dbReference type="EMBL" id="VSWC01000079">
    <property type="protein sequence ID" value="KAA1093977.1"/>
    <property type="molecule type" value="Genomic_DNA"/>
</dbReference>
<evidence type="ECO:0000313" key="3">
    <source>
        <dbReference type="EMBL" id="KAA1093977.1"/>
    </source>
</evidence>
<accession>A0A5B0N6M0</accession>
<sequence length="169" mass="18557">MLTPPLFTPPLKMLSDLGFHKCWSLDSSQPQKTSHQRPIDDLDLFPGAVESANTDRLVNYLGGKYKVLPANGDQCLVLWKEHHKEFPTLASLAKDYLSCSANSASVELKMALWDPGTDCFFWPKQTPGTAPAQVSRVPAVLPAGTARLPELLPGNLVETNQVAKEGPYR</sequence>
<dbReference type="InterPro" id="IPR012337">
    <property type="entry name" value="RNaseH-like_sf"/>
</dbReference>
<dbReference type="SUPFAM" id="SSF53098">
    <property type="entry name" value="Ribonuclease H-like"/>
    <property type="match status" value="1"/>
</dbReference>
<dbReference type="OrthoDB" id="3264316at2759"/>
<evidence type="ECO:0000259" key="1">
    <source>
        <dbReference type="Pfam" id="PF05699"/>
    </source>
</evidence>
<comment type="caution">
    <text evidence="2">The sequence shown here is derived from an EMBL/GenBank/DDBJ whole genome shotgun (WGS) entry which is preliminary data.</text>
</comment>
<feature type="domain" description="HAT C-terminal dimerisation" evidence="1">
    <location>
        <begin position="75"/>
        <end position="107"/>
    </location>
</feature>
<keyword evidence="4" id="KW-1185">Reference proteome</keyword>
<dbReference type="AlphaFoldDB" id="A0A5B0N6M0"/>
<protein>
    <recommendedName>
        <fullName evidence="1">HAT C-terminal dimerisation domain-containing protein</fullName>
    </recommendedName>
</protein>
<dbReference type="Proteomes" id="UP000325313">
    <property type="component" value="Unassembled WGS sequence"/>
</dbReference>
<dbReference type="Proteomes" id="UP000324748">
    <property type="component" value="Unassembled WGS sequence"/>
</dbReference>
<evidence type="ECO:0000313" key="4">
    <source>
        <dbReference type="Proteomes" id="UP000324748"/>
    </source>
</evidence>
<evidence type="ECO:0000313" key="5">
    <source>
        <dbReference type="Proteomes" id="UP000325313"/>
    </source>
</evidence>
<dbReference type="GO" id="GO:0046983">
    <property type="term" value="F:protein dimerization activity"/>
    <property type="evidence" value="ECO:0007669"/>
    <property type="project" value="InterPro"/>
</dbReference>
<dbReference type="Pfam" id="PF05699">
    <property type="entry name" value="Dimer_Tnp_hAT"/>
    <property type="match status" value="1"/>
</dbReference>
<dbReference type="InterPro" id="IPR008906">
    <property type="entry name" value="HATC_C_dom"/>
</dbReference>
<name>A0A5B0N6M0_PUCGR</name>
<organism evidence="2 5">
    <name type="scientific">Puccinia graminis f. sp. tritici</name>
    <dbReference type="NCBI Taxonomy" id="56615"/>
    <lineage>
        <taxon>Eukaryota</taxon>
        <taxon>Fungi</taxon>
        <taxon>Dikarya</taxon>
        <taxon>Basidiomycota</taxon>
        <taxon>Pucciniomycotina</taxon>
        <taxon>Pucciniomycetes</taxon>
        <taxon>Pucciniales</taxon>
        <taxon>Pucciniaceae</taxon>
        <taxon>Puccinia</taxon>
    </lineage>
</organism>